<sequence>MNSVAVEAIAKYHSHNISSCQCGSINMQEIGAPLSQVWHLIRKFDRPQAYKLFVKECFVLVGSGSEVGSVREVHIKSELPATTSIERLDELDDEHHVMRFSIIGGDHRLTNYQSTISLHEISDEVTMVIESYIVDVPLGLTKEETCAFIDNIIKFNMRSLAEKIARFV</sequence>
<dbReference type="Proteomes" id="UP000827976">
    <property type="component" value="Chromosome 4"/>
</dbReference>
<evidence type="ECO:0000313" key="2">
    <source>
        <dbReference type="Proteomes" id="UP000827976"/>
    </source>
</evidence>
<comment type="caution">
    <text evidence="1">The sequence shown here is derived from an EMBL/GenBank/DDBJ whole genome shotgun (WGS) entry which is preliminary data.</text>
</comment>
<organism evidence="1 2">
    <name type="scientific">Dioscorea alata</name>
    <name type="common">Purple yam</name>
    <dbReference type="NCBI Taxonomy" id="55571"/>
    <lineage>
        <taxon>Eukaryota</taxon>
        <taxon>Viridiplantae</taxon>
        <taxon>Streptophyta</taxon>
        <taxon>Embryophyta</taxon>
        <taxon>Tracheophyta</taxon>
        <taxon>Spermatophyta</taxon>
        <taxon>Magnoliopsida</taxon>
        <taxon>Liliopsida</taxon>
        <taxon>Dioscoreales</taxon>
        <taxon>Dioscoreaceae</taxon>
        <taxon>Dioscorea</taxon>
    </lineage>
</organism>
<reference evidence="2" key="1">
    <citation type="journal article" date="2022" name="Nat. Commun.">
        <title>Chromosome evolution and the genetic basis of agronomically important traits in greater yam.</title>
        <authorList>
            <person name="Bredeson J.V."/>
            <person name="Lyons J.B."/>
            <person name="Oniyinde I.O."/>
            <person name="Okereke N.R."/>
            <person name="Kolade O."/>
            <person name="Nnabue I."/>
            <person name="Nwadili C.O."/>
            <person name="Hribova E."/>
            <person name="Parker M."/>
            <person name="Nwogha J."/>
            <person name="Shu S."/>
            <person name="Carlson J."/>
            <person name="Kariba R."/>
            <person name="Muthemba S."/>
            <person name="Knop K."/>
            <person name="Barton G.J."/>
            <person name="Sherwood A.V."/>
            <person name="Lopez-Montes A."/>
            <person name="Asiedu R."/>
            <person name="Jamnadass R."/>
            <person name="Muchugi A."/>
            <person name="Goodstein D."/>
            <person name="Egesi C.N."/>
            <person name="Featherston J."/>
            <person name="Asfaw A."/>
            <person name="Simpson G.G."/>
            <person name="Dolezel J."/>
            <person name="Hendre P.S."/>
            <person name="Van Deynze A."/>
            <person name="Kumar P.L."/>
            <person name="Obidiegwu J.E."/>
            <person name="Bhattacharjee R."/>
            <person name="Rokhsar D.S."/>
        </authorList>
    </citation>
    <scope>NUCLEOTIDE SEQUENCE [LARGE SCALE GENOMIC DNA]</scope>
    <source>
        <strain evidence="2">cv. TDa95/00328</strain>
    </source>
</reference>
<evidence type="ECO:0000313" key="1">
    <source>
        <dbReference type="EMBL" id="KAH7685687.1"/>
    </source>
</evidence>
<proteinExistence type="predicted"/>
<name>A0ACB7WCN4_DIOAL</name>
<accession>A0ACB7WCN4</accession>
<keyword evidence="2" id="KW-1185">Reference proteome</keyword>
<protein>
    <submittedName>
        <fullName evidence="1">Polyketide cyclase/dehydrase protein</fullName>
    </submittedName>
</protein>
<gene>
    <name evidence="1" type="ORF">IHE45_04G056200</name>
</gene>
<dbReference type="EMBL" id="CM037014">
    <property type="protein sequence ID" value="KAH7685687.1"/>
    <property type="molecule type" value="Genomic_DNA"/>
</dbReference>